<dbReference type="EMBL" id="FNPI01000001">
    <property type="protein sequence ID" value="SDY00673.1"/>
    <property type="molecule type" value="Genomic_DNA"/>
</dbReference>
<feature type="binding site" evidence="8">
    <location>
        <position position="52"/>
    </location>
    <ligand>
        <name>S-adenosyl-L-methionine</name>
        <dbReference type="ChEBI" id="CHEBI:59789"/>
    </ligand>
</feature>
<comment type="similarity">
    <text evidence="8">Belongs to the class I-like SAM-binding methyltransferase superfamily. rRNA adenine N(6)-methyltransferase family.</text>
</comment>
<dbReference type="Pfam" id="PF00398">
    <property type="entry name" value="RrnaAD"/>
    <property type="match status" value="1"/>
</dbReference>
<evidence type="ECO:0000256" key="6">
    <source>
        <dbReference type="ARBA" id="ARBA00029941"/>
    </source>
</evidence>
<feature type="compositionally biased region" description="Basic residues" evidence="9">
    <location>
        <begin position="1"/>
        <end position="13"/>
    </location>
</feature>
<dbReference type="InterPro" id="IPR020596">
    <property type="entry name" value="rRNA_Ade_Mease_Trfase_CS"/>
</dbReference>
<dbReference type="PANTHER" id="PTHR11727:SF7">
    <property type="entry name" value="DIMETHYLADENOSINE TRANSFERASE-RELATED"/>
    <property type="match status" value="1"/>
</dbReference>
<feature type="domain" description="Ribosomal RNA adenine methylase transferase N-terminal" evidence="10">
    <location>
        <begin position="32"/>
        <end position="197"/>
    </location>
</feature>
<evidence type="ECO:0000256" key="9">
    <source>
        <dbReference type="SAM" id="MobiDB-lite"/>
    </source>
</evidence>
<reference evidence="12" key="1">
    <citation type="submission" date="2016-10" db="EMBL/GenBank/DDBJ databases">
        <authorList>
            <person name="Varghese N."/>
            <person name="Submissions S."/>
        </authorList>
    </citation>
    <scope>NUCLEOTIDE SEQUENCE [LARGE SCALE GENOMIC DNA]</scope>
    <source>
        <strain evidence="12">SP</strain>
    </source>
</reference>
<dbReference type="InterPro" id="IPR020598">
    <property type="entry name" value="rRNA_Ade_methylase_Trfase_N"/>
</dbReference>
<feature type="binding site" evidence="8">
    <location>
        <position position="98"/>
    </location>
    <ligand>
        <name>S-adenosyl-L-methionine</name>
        <dbReference type="ChEBI" id="CHEBI:59789"/>
    </ligand>
</feature>
<dbReference type="Gene3D" id="3.40.50.150">
    <property type="entry name" value="Vaccinia Virus protein VP39"/>
    <property type="match status" value="1"/>
</dbReference>
<evidence type="ECO:0000256" key="2">
    <source>
        <dbReference type="ARBA" id="ARBA00022603"/>
    </source>
</evidence>
<dbReference type="SMART" id="SM00650">
    <property type="entry name" value="rADc"/>
    <property type="match status" value="1"/>
</dbReference>
<evidence type="ECO:0000256" key="5">
    <source>
        <dbReference type="ARBA" id="ARBA00022884"/>
    </source>
</evidence>
<name>A0A1H3GBH5_9BACI</name>
<dbReference type="CDD" id="cd02440">
    <property type="entry name" value="AdoMet_MTases"/>
    <property type="match status" value="1"/>
</dbReference>
<dbReference type="NCBIfam" id="NF000499">
    <property type="entry name" value="Erm23S_rRNA_broad"/>
    <property type="match status" value="1"/>
</dbReference>
<keyword evidence="5 8" id="KW-0694">RNA-binding</keyword>
<evidence type="ECO:0000313" key="11">
    <source>
        <dbReference type="EMBL" id="SDY00673.1"/>
    </source>
</evidence>
<dbReference type="OrthoDB" id="9786598at2"/>
<keyword evidence="3 8" id="KW-0808">Transferase</keyword>
<accession>A0A1H3GBH5</accession>
<evidence type="ECO:0000259" key="10">
    <source>
        <dbReference type="SMART" id="SM00650"/>
    </source>
</evidence>
<evidence type="ECO:0000256" key="8">
    <source>
        <dbReference type="PROSITE-ProRule" id="PRU01026"/>
    </source>
</evidence>
<gene>
    <name evidence="11" type="ORF">SAMN05421736_101124</name>
</gene>
<sequence length="287" mass="32691">MTKKMHKYSGKKLSRGEPPNFLGQHLLHNKRLLKEIVDQAAVSKTDTVVELGAGKGALTTILSQRAGKVLAVEYDDKYADYLKRITAHCPNTKVIQQDIMKIMLPKGKFVVVSNIPYSITTPIMKLLLSNPSSGLQRGVIVMEKGAAKRFTGEQMKNAYVLLWRMWFDIHYVQSISRNHFSPPPSVESAMITIRRKAAPIIPVKDYLAFRGLAEYVLREPNAVMAPVLRGIFTSPQLKHLRRELKVGSDVPVWALSERQWGLVFQAMKRYVPQPLWPRVRKKDVNRY</sequence>
<feature type="binding site" evidence="8">
    <location>
        <position position="27"/>
    </location>
    <ligand>
        <name>S-adenosyl-L-methionine</name>
        <dbReference type="ChEBI" id="CHEBI:59789"/>
    </ligand>
</feature>
<keyword evidence="12" id="KW-1185">Reference proteome</keyword>
<dbReference type="PANTHER" id="PTHR11727">
    <property type="entry name" value="DIMETHYLADENOSINE TRANSFERASE"/>
    <property type="match status" value="1"/>
</dbReference>
<proteinExistence type="inferred from homology"/>
<dbReference type="GO" id="GO:0000179">
    <property type="term" value="F:rRNA (adenine-N6,N6-)-dimethyltransferase activity"/>
    <property type="evidence" value="ECO:0007669"/>
    <property type="project" value="UniProtKB-UniRule"/>
</dbReference>
<evidence type="ECO:0000256" key="1">
    <source>
        <dbReference type="ARBA" id="ARBA00016505"/>
    </source>
</evidence>
<evidence type="ECO:0000256" key="3">
    <source>
        <dbReference type="ARBA" id="ARBA00022679"/>
    </source>
</evidence>
<evidence type="ECO:0000256" key="4">
    <source>
        <dbReference type="ARBA" id="ARBA00022691"/>
    </source>
</evidence>
<keyword evidence="4 8" id="KW-0949">S-adenosyl-L-methionine</keyword>
<feature type="binding site" evidence="8">
    <location>
        <position position="73"/>
    </location>
    <ligand>
        <name>S-adenosyl-L-methionine</name>
        <dbReference type="ChEBI" id="CHEBI:59789"/>
    </ligand>
</feature>
<feature type="binding site" evidence="8">
    <location>
        <position position="25"/>
    </location>
    <ligand>
        <name>S-adenosyl-L-methionine</name>
        <dbReference type="ChEBI" id="CHEBI:59789"/>
    </ligand>
</feature>
<dbReference type="SUPFAM" id="SSF53335">
    <property type="entry name" value="S-adenosyl-L-methionine-dependent methyltransferases"/>
    <property type="match status" value="1"/>
</dbReference>
<dbReference type="PROSITE" id="PS01131">
    <property type="entry name" value="RRNA_A_DIMETH"/>
    <property type="match status" value="1"/>
</dbReference>
<feature type="region of interest" description="Disordered" evidence="9">
    <location>
        <begin position="1"/>
        <end position="20"/>
    </location>
</feature>
<evidence type="ECO:0000313" key="12">
    <source>
        <dbReference type="Proteomes" id="UP000198935"/>
    </source>
</evidence>
<dbReference type="STRING" id="1503961.SAMN05421736_101124"/>
<dbReference type="InterPro" id="IPR001737">
    <property type="entry name" value="KsgA/Erm"/>
</dbReference>
<dbReference type="Proteomes" id="UP000198935">
    <property type="component" value="Unassembled WGS sequence"/>
</dbReference>
<protein>
    <recommendedName>
        <fullName evidence="1">rRNA adenine N-6-methyltransferase</fullName>
    </recommendedName>
    <alternativeName>
        <fullName evidence="7">Erythromycin resistance protein</fullName>
    </alternativeName>
    <alternativeName>
        <fullName evidence="6">Macrolide-lincosamide-streptogramin B resistance protein</fullName>
    </alternativeName>
</protein>
<dbReference type="InterPro" id="IPR029063">
    <property type="entry name" value="SAM-dependent_MTases_sf"/>
</dbReference>
<dbReference type="AlphaFoldDB" id="A0A1H3GBH5"/>
<dbReference type="InterPro" id="IPR023165">
    <property type="entry name" value="rRNA_Ade_diMease-like_C"/>
</dbReference>
<feature type="binding site" evidence="8">
    <location>
        <position position="114"/>
    </location>
    <ligand>
        <name>S-adenosyl-L-methionine</name>
        <dbReference type="ChEBI" id="CHEBI:59789"/>
    </ligand>
</feature>
<dbReference type="PROSITE" id="PS51689">
    <property type="entry name" value="SAM_RNA_A_N6_MT"/>
    <property type="match status" value="1"/>
</dbReference>
<evidence type="ECO:0000256" key="7">
    <source>
        <dbReference type="ARBA" id="ARBA00030809"/>
    </source>
</evidence>
<dbReference type="Gene3D" id="1.10.8.100">
    <property type="entry name" value="Ribosomal RNA adenine dimethylase-like, domain 2"/>
    <property type="match status" value="1"/>
</dbReference>
<organism evidence="11 12">
    <name type="scientific">Evansella caseinilytica</name>
    <dbReference type="NCBI Taxonomy" id="1503961"/>
    <lineage>
        <taxon>Bacteria</taxon>
        <taxon>Bacillati</taxon>
        <taxon>Bacillota</taxon>
        <taxon>Bacilli</taxon>
        <taxon>Bacillales</taxon>
        <taxon>Bacillaceae</taxon>
        <taxon>Evansella</taxon>
    </lineage>
</organism>
<keyword evidence="2 8" id="KW-0489">Methyltransferase</keyword>
<dbReference type="GO" id="GO:0003723">
    <property type="term" value="F:RNA binding"/>
    <property type="evidence" value="ECO:0007669"/>
    <property type="project" value="UniProtKB-UniRule"/>
</dbReference>